<feature type="chain" id="PRO_5001626045" description="Transglycosylase SLT domain-containing protein" evidence="2">
    <location>
        <begin position="31"/>
        <end position="257"/>
    </location>
</feature>
<keyword evidence="2" id="KW-0732">Signal</keyword>
<organism evidence="4 5">
    <name type="scientific">Photobacterium galatheae</name>
    <dbReference type="NCBI Taxonomy" id="1654360"/>
    <lineage>
        <taxon>Bacteria</taxon>
        <taxon>Pseudomonadati</taxon>
        <taxon>Pseudomonadota</taxon>
        <taxon>Gammaproteobacteria</taxon>
        <taxon>Vibrionales</taxon>
        <taxon>Vibrionaceae</taxon>
        <taxon>Photobacterium</taxon>
    </lineage>
</organism>
<dbReference type="GO" id="GO:0008933">
    <property type="term" value="F:peptidoglycan lytic transglycosylase activity"/>
    <property type="evidence" value="ECO:0007669"/>
    <property type="project" value="InterPro"/>
</dbReference>
<gene>
    <name evidence="4" type="ORF">EA58_06970</name>
</gene>
<dbReference type="Gene3D" id="1.10.530.10">
    <property type="match status" value="1"/>
</dbReference>
<dbReference type="SUPFAM" id="SSF53955">
    <property type="entry name" value="Lysozyme-like"/>
    <property type="match status" value="1"/>
</dbReference>
<dbReference type="CDD" id="cd16894">
    <property type="entry name" value="MltD-like"/>
    <property type="match status" value="1"/>
</dbReference>
<dbReference type="STRING" id="1654360.EA58_06970"/>
<reference evidence="4 5" key="1">
    <citation type="submission" date="2014-04" db="EMBL/GenBank/DDBJ databases">
        <title>Draft genome sequence of Photobacterium halotolerans S2753: a solonamide, ngercheumicin and holomycin producer.</title>
        <authorList>
            <person name="Machado H.R."/>
            <person name="Gram L."/>
        </authorList>
    </citation>
    <scope>NUCLEOTIDE SEQUENCE [LARGE SCALE GENOMIC DNA]</scope>
    <source>
        <strain evidence="4 5">S2753</strain>
    </source>
</reference>
<dbReference type="PANTHER" id="PTHR37423:SF2">
    <property type="entry name" value="MEMBRANE-BOUND LYTIC MUREIN TRANSGLYCOSYLASE C"/>
    <property type="match status" value="1"/>
</dbReference>
<evidence type="ECO:0000313" key="5">
    <source>
        <dbReference type="Proteomes" id="UP000027192"/>
    </source>
</evidence>
<dbReference type="EMBL" id="JMIB01000010">
    <property type="protein sequence ID" value="KDM92227.1"/>
    <property type="molecule type" value="Genomic_DNA"/>
</dbReference>
<name>A0A066RX43_9GAMM</name>
<dbReference type="RefSeq" id="WP_051641931.1">
    <property type="nucleotide sequence ID" value="NZ_JAGSGC010000012.1"/>
</dbReference>
<comment type="caution">
    <text evidence="4">The sequence shown here is derived from an EMBL/GenBank/DDBJ whole genome shotgun (WGS) entry which is preliminary data.</text>
</comment>
<dbReference type="InterPro" id="IPR008258">
    <property type="entry name" value="Transglycosylase_SLT_dom_1"/>
</dbReference>
<protein>
    <recommendedName>
        <fullName evidence="3">Transglycosylase SLT domain-containing protein</fullName>
    </recommendedName>
</protein>
<evidence type="ECO:0000259" key="3">
    <source>
        <dbReference type="Pfam" id="PF01464"/>
    </source>
</evidence>
<sequence length="257" mass="28736">MHKTSRTGQTFLAGLCLWMTLIFSPGQVQASPAEAPFSLSADALQAQVDRILPHRQVIERHLLRHRDTLIEIEEVLRQKSLPKSLALLPMIESTFRADAVSHANAAGLWQLIPATAQRFGLQVASDNDERFDVNKSTQAAASYLAFLYQKFDQDLALTLAAYNAGEGRVGRAIKRADSRIFRQLTLPKETRDYVHKFHALLSVVDLDALTRPANVSTSFMLLDARRPPTDLETRILTNLFAKRDVINMAPVQPLIPL</sequence>
<dbReference type="InterPro" id="IPR023346">
    <property type="entry name" value="Lysozyme-like_dom_sf"/>
</dbReference>
<dbReference type="PROSITE" id="PS00922">
    <property type="entry name" value="TRANSGLYCOSYLASE"/>
    <property type="match status" value="1"/>
</dbReference>
<feature type="domain" description="Transglycosylase SLT" evidence="3">
    <location>
        <begin position="76"/>
        <end position="180"/>
    </location>
</feature>
<evidence type="ECO:0000313" key="4">
    <source>
        <dbReference type="EMBL" id="KDM92227.1"/>
    </source>
</evidence>
<dbReference type="Proteomes" id="UP000027192">
    <property type="component" value="Unassembled WGS sequence"/>
</dbReference>
<keyword evidence="5" id="KW-1185">Reference proteome</keyword>
<dbReference type="InterPro" id="IPR000189">
    <property type="entry name" value="Transglyc_AS"/>
</dbReference>
<dbReference type="Pfam" id="PF01464">
    <property type="entry name" value="SLT"/>
    <property type="match status" value="1"/>
</dbReference>
<comment type="similarity">
    <text evidence="1">Belongs to the transglycosylase Slt family.</text>
</comment>
<evidence type="ECO:0000256" key="2">
    <source>
        <dbReference type="SAM" id="SignalP"/>
    </source>
</evidence>
<proteinExistence type="inferred from homology"/>
<dbReference type="GO" id="GO:0000270">
    <property type="term" value="P:peptidoglycan metabolic process"/>
    <property type="evidence" value="ECO:0007669"/>
    <property type="project" value="InterPro"/>
</dbReference>
<dbReference type="GO" id="GO:0016020">
    <property type="term" value="C:membrane"/>
    <property type="evidence" value="ECO:0007669"/>
    <property type="project" value="InterPro"/>
</dbReference>
<evidence type="ECO:0000256" key="1">
    <source>
        <dbReference type="ARBA" id="ARBA00007734"/>
    </source>
</evidence>
<feature type="signal peptide" evidence="2">
    <location>
        <begin position="1"/>
        <end position="30"/>
    </location>
</feature>
<dbReference type="AlphaFoldDB" id="A0A066RX43"/>
<dbReference type="PANTHER" id="PTHR37423">
    <property type="entry name" value="SOLUBLE LYTIC MUREIN TRANSGLYCOSYLASE-RELATED"/>
    <property type="match status" value="1"/>
</dbReference>
<accession>A0A066RX43</accession>
<dbReference type="OrthoDB" id="92254at2"/>